<dbReference type="Proteomes" id="UP000052258">
    <property type="component" value="Unassembled WGS sequence"/>
</dbReference>
<dbReference type="InterPro" id="IPR043129">
    <property type="entry name" value="ATPase_NBD"/>
</dbReference>
<name>A0A0J8J5Y0_9LIST</name>
<comment type="caution">
    <text evidence="2">The sequence shown here is derived from an EMBL/GenBank/DDBJ whole genome shotgun (WGS) entry which is preliminary data.</text>
</comment>
<dbReference type="AlphaFoldDB" id="A0A0J8J5Y0"/>
<keyword evidence="2" id="KW-0808">Transferase</keyword>
<dbReference type="PATRIC" id="fig|1430899.3.peg.1457"/>
<sequence>MYRIGIDIGATNMRVALFNDAYQLMERAEQKTEAHLGVAQALEKLFDMIQQVDPNQFASGIGIGAPGPLDAAQGIILDAPNLPGWHGFRLKEAIFKRFGKPVFLTNDAKVAALAEAKLGAGKGCHTVQFITVSTGVGGGFVHCGELFSGFHGHASEVGNMIVDVSGGNTLEEVCSGTALLYESKRLFGNEKTAKDLFIAAKNHHSEAEGIVERWITHFSAGLTSMIQVLDPEIFVLGGAVMLRNPWLIKHLTDRVETLVYESMRSNVKLKLASLGEDAGLYGAAMLVKRRD</sequence>
<dbReference type="Pfam" id="PF00480">
    <property type="entry name" value="ROK"/>
    <property type="match status" value="1"/>
</dbReference>
<accession>A0A0J8J5Y0</accession>
<dbReference type="RefSeq" id="WP_007476010.1">
    <property type="nucleotide sequence ID" value="NZ_KQ130615.1"/>
</dbReference>
<evidence type="ECO:0000256" key="1">
    <source>
        <dbReference type="ARBA" id="ARBA00006479"/>
    </source>
</evidence>
<keyword evidence="3" id="KW-1185">Reference proteome</keyword>
<evidence type="ECO:0000313" key="3">
    <source>
        <dbReference type="Proteomes" id="UP000052258"/>
    </source>
</evidence>
<comment type="similarity">
    <text evidence="1">Belongs to the ROK (NagC/XylR) family.</text>
</comment>
<gene>
    <name evidence="2" type="ORF">X560_1260</name>
</gene>
<reference evidence="2 3" key="1">
    <citation type="journal article" date="2015" name="Genome Biol. Evol.">
        <title>Comparative Genomics of Listeria Sensu Lato: Genus-Wide Differences in Evolutionary Dynamics and the Progressive Gain of Complex, Potentially Pathogenicity-Related Traits through Lateral Gene Transfer.</title>
        <authorList>
            <person name="Chiara M."/>
            <person name="Caruso M."/>
            <person name="D'Erchia A.M."/>
            <person name="Manzari C."/>
            <person name="Fraccalvieri R."/>
            <person name="Goffredo E."/>
            <person name="Latorre L."/>
            <person name="Miccolupo A."/>
            <person name="Padalino I."/>
            <person name="Santagada G."/>
            <person name="Chiocco D."/>
            <person name="Pesole G."/>
            <person name="Horner D.S."/>
            <person name="Parisi A."/>
        </authorList>
    </citation>
    <scope>NUCLEOTIDE SEQUENCE [LARGE SCALE GENOMIC DNA]</scope>
    <source>
        <strain evidence="2 3">1991</strain>
    </source>
</reference>
<protein>
    <submittedName>
        <fullName evidence="2">Putative sugar kinase</fullName>
    </submittedName>
</protein>
<keyword evidence="2" id="KW-0418">Kinase</keyword>
<dbReference type="PANTHER" id="PTHR18964:SF149">
    <property type="entry name" value="BIFUNCTIONAL UDP-N-ACETYLGLUCOSAMINE 2-EPIMERASE_N-ACETYLMANNOSAMINE KINASE"/>
    <property type="match status" value="1"/>
</dbReference>
<proteinExistence type="inferred from homology"/>
<dbReference type="SUPFAM" id="SSF53067">
    <property type="entry name" value="Actin-like ATPase domain"/>
    <property type="match status" value="1"/>
</dbReference>
<dbReference type="GO" id="GO:0016301">
    <property type="term" value="F:kinase activity"/>
    <property type="evidence" value="ECO:0007669"/>
    <property type="project" value="UniProtKB-KW"/>
</dbReference>
<dbReference type="Gene3D" id="3.30.420.40">
    <property type="match status" value="2"/>
</dbReference>
<dbReference type="InterPro" id="IPR000600">
    <property type="entry name" value="ROK"/>
</dbReference>
<organism evidence="2 3">
    <name type="scientific">Listeria fleischmannii 1991</name>
    <dbReference type="NCBI Taxonomy" id="1430899"/>
    <lineage>
        <taxon>Bacteria</taxon>
        <taxon>Bacillati</taxon>
        <taxon>Bacillota</taxon>
        <taxon>Bacilli</taxon>
        <taxon>Bacillales</taxon>
        <taxon>Listeriaceae</taxon>
        <taxon>Listeria</taxon>
    </lineage>
</organism>
<dbReference type="OrthoDB" id="9795247at2"/>
<dbReference type="EMBL" id="AZHO01000014">
    <property type="protein sequence ID" value="KMT59731.1"/>
    <property type="molecule type" value="Genomic_DNA"/>
</dbReference>
<dbReference type="PANTHER" id="PTHR18964">
    <property type="entry name" value="ROK (REPRESSOR, ORF, KINASE) FAMILY"/>
    <property type="match status" value="1"/>
</dbReference>
<evidence type="ECO:0000313" key="2">
    <source>
        <dbReference type="EMBL" id="KMT59731.1"/>
    </source>
</evidence>